<comment type="similarity">
    <text evidence="1">Belongs to the SecB family.</text>
</comment>
<dbReference type="Proteomes" id="UP000531840">
    <property type="component" value="Unassembled WGS sequence"/>
</dbReference>
<dbReference type="Pfam" id="PF02556">
    <property type="entry name" value="SecB"/>
    <property type="match status" value="1"/>
</dbReference>
<evidence type="ECO:0000256" key="1">
    <source>
        <dbReference type="ARBA" id="ARBA00009990"/>
    </source>
</evidence>
<evidence type="ECO:0000313" key="3">
    <source>
        <dbReference type="Proteomes" id="UP000531840"/>
    </source>
</evidence>
<dbReference type="Gene3D" id="3.10.420.10">
    <property type="entry name" value="SecB-like"/>
    <property type="match status" value="1"/>
</dbReference>
<dbReference type="EMBL" id="JACBYF010000029">
    <property type="protein sequence ID" value="NYS48112.1"/>
    <property type="molecule type" value="Genomic_DNA"/>
</dbReference>
<reference evidence="2 3" key="1">
    <citation type="submission" date="2020-07" db="EMBL/GenBank/DDBJ databases">
        <title>MOT database genomes.</title>
        <authorList>
            <person name="Joseph S."/>
            <person name="Aduse-Opoku J."/>
            <person name="Hashim A."/>
            <person name="Wade W."/>
            <person name="Curtis M."/>
        </authorList>
    </citation>
    <scope>NUCLEOTIDE SEQUENCE [LARGE SCALE GENOMIC DNA]</scope>
    <source>
        <strain evidence="2 3">CIP 106318</strain>
    </source>
</reference>
<comment type="caution">
    <text evidence="2">The sequence shown here is derived from an EMBL/GenBank/DDBJ whole genome shotgun (WGS) entry which is preliminary data.</text>
</comment>
<proteinExistence type="inferred from homology"/>
<gene>
    <name evidence="2" type="ORF">HZY85_08000</name>
</gene>
<accession>A0ABX2T123</accession>
<sequence>MEPVLQFNGYRVEKIVYEKNVEVQEENDIDVEVATGLNQENDIDVEVATGLNQEKDKGKVRITIKTFEKNRKRKLELSVIGAFTFLNIDNDKKREILSVNGTAILYPYVRAITSVVTSQDTDPAIILPTVNTLNFLDNEVSNSDE</sequence>
<evidence type="ECO:0000313" key="2">
    <source>
        <dbReference type="EMBL" id="NYS48112.1"/>
    </source>
</evidence>
<organism evidence="2 3">
    <name type="scientific">Gemelliphila palaticanis</name>
    <dbReference type="NCBI Taxonomy" id="81950"/>
    <lineage>
        <taxon>Bacteria</taxon>
        <taxon>Bacillati</taxon>
        <taxon>Bacillota</taxon>
        <taxon>Bacilli</taxon>
        <taxon>Bacillales</taxon>
        <taxon>Gemellaceae</taxon>
        <taxon>Gemelliphila</taxon>
    </lineage>
</organism>
<protein>
    <submittedName>
        <fullName evidence="2">Protein-export chaperone SecB</fullName>
    </submittedName>
</protein>
<dbReference type="InterPro" id="IPR035958">
    <property type="entry name" value="SecB-like_sf"/>
</dbReference>
<dbReference type="SUPFAM" id="SSF54611">
    <property type="entry name" value="SecB-like"/>
    <property type="match status" value="1"/>
</dbReference>
<name>A0ABX2T123_9BACL</name>
<keyword evidence="3" id="KW-1185">Reference proteome</keyword>
<dbReference type="InterPro" id="IPR003708">
    <property type="entry name" value="SecB"/>
</dbReference>
<dbReference type="RefSeq" id="WP_179941894.1">
    <property type="nucleotide sequence ID" value="NZ_JACBYF010000029.1"/>
</dbReference>